<evidence type="ECO:0000313" key="3">
    <source>
        <dbReference type="Proteomes" id="UP001165962"/>
    </source>
</evidence>
<dbReference type="EMBL" id="JAAOIW010000006">
    <property type="protein sequence ID" value="NHN31760.1"/>
    <property type="molecule type" value="Genomic_DNA"/>
</dbReference>
<evidence type="ECO:0000256" key="1">
    <source>
        <dbReference type="ARBA" id="ARBA00010552"/>
    </source>
</evidence>
<evidence type="ECO:0000313" key="2">
    <source>
        <dbReference type="EMBL" id="NHN31760.1"/>
    </source>
</evidence>
<dbReference type="RefSeq" id="WP_166152051.1">
    <property type="nucleotide sequence ID" value="NZ_JAAOIW010000006.1"/>
</dbReference>
<comment type="similarity">
    <text evidence="1">Belongs to the RutC family.</text>
</comment>
<proteinExistence type="inferred from homology"/>
<dbReference type="PANTHER" id="PTHR11803">
    <property type="entry name" value="2-IMINOBUTANOATE/2-IMINOPROPANOATE DEAMINASE RIDA"/>
    <property type="match status" value="1"/>
</dbReference>
<organism evidence="2 3">
    <name type="scientific">Paenibacillus agricola</name>
    <dbReference type="NCBI Taxonomy" id="2716264"/>
    <lineage>
        <taxon>Bacteria</taxon>
        <taxon>Bacillati</taxon>
        <taxon>Bacillota</taxon>
        <taxon>Bacilli</taxon>
        <taxon>Bacillales</taxon>
        <taxon>Paenibacillaceae</taxon>
        <taxon>Paenibacillus</taxon>
    </lineage>
</organism>
<dbReference type="InterPro" id="IPR006175">
    <property type="entry name" value="YjgF/YER057c/UK114"/>
</dbReference>
<accession>A0ABX0J5Z6</accession>
<comment type="caution">
    <text evidence="2">The sequence shown here is derived from an EMBL/GenBank/DDBJ whole genome shotgun (WGS) entry which is preliminary data.</text>
</comment>
<name>A0ABX0J5Z6_9BACL</name>
<dbReference type="Pfam" id="PF01042">
    <property type="entry name" value="Ribonuc_L-PSP"/>
    <property type="match status" value="1"/>
</dbReference>
<gene>
    <name evidence="2" type="ORF">G9U52_18150</name>
</gene>
<dbReference type="CDD" id="cd00448">
    <property type="entry name" value="YjgF_YER057c_UK114_family"/>
    <property type="match status" value="1"/>
</dbReference>
<reference evidence="2" key="1">
    <citation type="submission" date="2020-03" db="EMBL/GenBank/DDBJ databases">
        <title>Draft sequencing of Paenibacilllus sp. S3N08.</title>
        <authorList>
            <person name="Kim D.-U."/>
        </authorList>
    </citation>
    <scope>NUCLEOTIDE SEQUENCE</scope>
    <source>
        <strain evidence="2">S3N08</strain>
    </source>
</reference>
<sequence>MSKAIHVPEAPQFSLPFSHAVRAGDFVYVSGQVGVDPVTCQIVGQTIEEQTRQCLRNLEIILEAEGLTLDHVIKSNAFVSRPEDFPGYNKTYSEVFTKPYPARTTAPVAMGAYLVEIDVIAYSQAKRTID</sequence>
<dbReference type="SUPFAM" id="SSF55298">
    <property type="entry name" value="YjgF-like"/>
    <property type="match status" value="1"/>
</dbReference>
<keyword evidence="3" id="KW-1185">Reference proteome</keyword>
<dbReference type="PANTHER" id="PTHR11803:SF58">
    <property type="entry name" value="PROTEIN HMF1-RELATED"/>
    <property type="match status" value="1"/>
</dbReference>
<dbReference type="Gene3D" id="3.30.1330.40">
    <property type="entry name" value="RutC-like"/>
    <property type="match status" value="1"/>
</dbReference>
<protein>
    <submittedName>
        <fullName evidence="2">RidA family protein</fullName>
    </submittedName>
</protein>
<dbReference type="Proteomes" id="UP001165962">
    <property type="component" value="Unassembled WGS sequence"/>
</dbReference>
<dbReference type="InterPro" id="IPR035959">
    <property type="entry name" value="RutC-like_sf"/>
</dbReference>